<dbReference type="SMART" id="SM00387">
    <property type="entry name" value="HATPase_c"/>
    <property type="match status" value="1"/>
</dbReference>
<keyword evidence="17" id="KW-0902">Two-component regulatory system</keyword>
<evidence type="ECO:0000256" key="15">
    <source>
        <dbReference type="ARBA" id="ARBA00022912"/>
    </source>
</evidence>
<evidence type="ECO:0000259" key="26">
    <source>
        <dbReference type="PROSITE" id="PS50885"/>
    </source>
</evidence>
<keyword evidence="9 24" id="KW-0812">Transmembrane</keyword>
<dbReference type="Proteomes" id="UP000319263">
    <property type="component" value="Chromosome"/>
</dbReference>
<keyword evidence="13" id="KW-0067">ATP-binding</keyword>
<dbReference type="CDD" id="cd06225">
    <property type="entry name" value="HAMP"/>
    <property type="match status" value="1"/>
</dbReference>
<evidence type="ECO:0000256" key="6">
    <source>
        <dbReference type="ARBA" id="ARBA00022475"/>
    </source>
</evidence>
<evidence type="ECO:0000256" key="2">
    <source>
        <dbReference type="ARBA" id="ARBA00001936"/>
    </source>
</evidence>
<dbReference type="InterPro" id="IPR036890">
    <property type="entry name" value="HATPase_C_sf"/>
</dbReference>
<keyword evidence="11 27" id="KW-0418">Kinase</keyword>
<evidence type="ECO:0000256" key="24">
    <source>
        <dbReference type="SAM" id="Phobius"/>
    </source>
</evidence>
<dbReference type="Gene3D" id="1.10.287.130">
    <property type="match status" value="1"/>
</dbReference>
<evidence type="ECO:0000256" key="11">
    <source>
        <dbReference type="ARBA" id="ARBA00022777"/>
    </source>
</evidence>
<sequence>MRKRLALLVVATTSLVTLAFLIPLALLVQMVAEYRAVSAATLRAESLVSVVAASDRSTVGLTVDQVSAGNGAEVTVFWSDGTQAGPARPNAAVELGLAGRSFSVDTANGRQVLVSVQGAPDGPALIAAFVTDHDLHRGVLHAWLILTGLGLLLIGAGVLVADRLAHSMVRPITELSRVSLRLSRGDLSARATPAGPSEIRDVATALNHLAERIRQLLREERESAADLSHRLRTPLTALRLDAEALPAGPDGDRIRDDVDRLERAVSRVIAETRRPDEPAAGCEAGRIVRTRLDFWSALAEDTDRRMSVDLPDAPITVALPADELEAAVDALLGNVFAHTPDGTAFAVKLRRDTSGVRLEVSDDGPGFATDPDALLDRGTGGKGSSGLGLDIARSAAVRVGGELQLGSSPTGGAQVTLTFPIPEQVSASSNPPPLGPTG</sequence>
<dbReference type="Pfam" id="PF02518">
    <property type="entry name" value="HATPase_c"/>
    <property type="match status" value="1"/>
</dbReference>
<dbReference type="EC" id="2.7.13.3" evidence="5"/>
<keyword evidence="6" id="KW-1003">Cell membrane</keyword>
<feature type="transmembrane region" description="Helical" evidence="24">
    <location>
        <begin position="140"/>
        <end position="161"/>
    </location>
</feature>
<evidence type="ECO:0000256" key="7">
    <source>
        <dbReference type="ARBA" id="ARBA00022553"/>
    </source>
</evidence>
<dbReference type="InterPro" id="IPR036097">
    <property type="entry name" value="HisK_dim/P_sf"/>
</dbReference>
<proteinExistence type="predicted"/>
<evidence type="ECO:0000256" key="3">
    <source>
        <dbReference type="ARBA" id="ARBA00001946"/>
    </source>
</evidence>
<evidence type="ECO:0000313" key="28">
    <source>
        <dbReference type="Proteomes" id="UP000319263"/>
    </source>
</evidence>
<dbReference type="KEGG" id="mik:FOE78_08680"/>
<dbReference type="Pfam" id="PF00672">
    <property type="entry name" value="HAMP"/>
    <property type="match status" value="1"/>
</dbReference>
<feature type="domain" description="Histidine kinase" evidence="25">
    <location>
        <begin position="226"/>
        <end position="423"/>
    </location>
</feature>
<evidence type="ECO:0000256" key="17">
    <source>
        <dbReference type="ARBA" id="ARBA00023012"/>
    </source>
</evidence>
<dbReference type="SUPFAM" id="SSF158472">
    <property type="entry name" value="HAMP domain-like"/>
    <property type="match status" value="1"/>
</dbReference>
<dbReference type="PROSITE" id="PS50885">
    <property type="entry name" value="HAMP"/>
    <property type="match status" value="1"/>
</dbReference>
<dbReference type="PANTHER" id="PTHR44936:SF9">
    <property type="entry name" value="SENSOR PROTEIN CREC"/>
    <property type="match status" value="1"/>
</dbReference>
<evidence type="ECO:0000256" key="14">
    <source>
        <dbReference type="ARBA" id="ARBA00022842"/>
    </source>
</evidence>
<dbReference type="GO" id="GO:0000155">
    <property type="term" value="F:phosphorelay sensor kinase activity"/>
    <property type="evidence" value="ECO:0007669"/>
    <property type="project" value="InterPro"/>
</dbReference>
<dbReference type="InterPro" id="IPR003661">
    <property type="entry name" value="HisK_dim/P_dom"/>
</dbReference>
<evidence type="ECO:0000256" key="12">
    <source>
        <dbReference type="ARBA" id="ARBA00022801"/>
    </source>
</evidence>
<organism evidence="27 28">
    <name type="scientific">Microlunatus elymi</name>
    <dbReference type="NCBI Taxonomy" id="2596828"/>
    <lineage>
        <taxon>Bacteria</taxon>
        <taxon>Bacillati</taxon>
        <taxon>Actinomycetota</taxon>
        <taxon>Actinomycetes</taxon>
        <taxon>Propionibacteriales</taxon>
        <taxon>Propionibacteriaceae</taxon>
        <taxon>Microlunatus</taxon>
    </lineage>
</organism>
<dbReference type="InterPro" id="IPR004358">
    <property type="entry name" value="Sig_transdc_His_kin-like_C"/>
</dbReference>
<accession>A0A516PXS2</accession>
<comment type="subcellular location">
    <subcellularLocation>
        <location evidence="4">Cell membrane</location>
        <topology evidence="4">Multi-pass membrane protein</topology>
    </subcellularLocation>
</comment>
<comment type="cofactor">
    <cofactor evidence="3">
        <name>Mg(2+)</name>
        <dbReference type="ChEBI" id="CHEBI:18420"/>
    </cofactor>
</comment>
<evidence type="ECO:0000256" key="21">
    <source>
        <dbReference type="ARBA" id="ARBA00040454"/>
    </source>
</evidence>
<dbReference type="RefSeq" id="WP_143985932.1">
    <property type="nucleotide sequence ID" value="NZ_CP041692.1"/>
</dbReference>
<dbReference type="GO" id="GO:0005886">
    <property type="term" value="C:plasma membrane"/>
    <property type="evidence" value="ECO:0007669"/>
    <property type="project" value="UniProtKB-SubCell"/>
</dbReference>
<comment type="cofactor">
    <cofactor evidence="2">
        <name>Mn(2+)</name>
        <dbReference type="ChEBI" id="CHEBI:29035"/>
    </cofactor>
</comment>
<evidence type="ECO:0000256" key="16">
    <source>
        <dbReference type="ARBA" id="ARBA00022989"/>
    </source>
</evidence>
<dbReference type="AlphaFoldDB" id="A0A516PXS2"/>
<keyword evidence="15" id="KW-0904">Protein phosphatase</keyword>
<keyword evidence="8" id="KW-0808">Transferase</keyword>
<dbReference type="SMART" id="SM00388">
    <property type="entry name" value="HisKA"/>
    <property type="match status" value="1"/>
</dbReference>
<evidence type="ECO:0000256" key="18">
    <source>
        <dbReference type="ARBA" id="ARBA00023016"/>
    </source>
</evidence>
<dbReference type="EMBL" id="CP041692">
    <property type="protein sequence ID" value="QDP95966.1"/>
    <property type="molecule type" value="Genomic_DNA"/>
</dbReference>
<evidence type="ECO:0000313" key="27">
    <source>
        <dbReference type="EMBL" id="QDP95966.1"/>
    </source>
</evidence>
<feature type="domain" description="HAMP" evidence="26">
    <location>
        <begin position="166"/>
        <end position="218"/>
    </location>
</feature>
<protein>
    <recommendedName>
        <fullName evidence="21">Signal transduction histidine-protein kinase/phosphatase MprB</fullName>
        <ecNumber evidence="5">2.7.13.3</ecNumber>
    </recommendedName>
    <alternativeName>
        <fullName evidence="22">Mycobacterial persistence regulator B</fullName>
    </alternativeName>
</protein>
<keyword evidence="18" id="KW-0346">Stress response</keyword>
<dbReference type="SUPFAM" id="SSF55874">
    <property type="entry name" value="ATPase domain of HSP90 chaperone/DNA topoisomerase II/histidine kinase"/>
    <property type="match status" value="1"/>
</dbReference>
<keyword evidence="10" id="KW-0547">Nucleotide-binding</keyword>
<dbReference type="PROSITE" id="PS50109">
    <property type="entry name" value="HIS_KIN"/>
    <property type="match status" value="1"/>
</dbReference>
<dbReference type="SUPFAM" id="SSF47384">
    <property type="entry name" value="Homodimeric domain of signal transducing histidine kinase"/>
    <property type="match status" value="1"/>
</dbReference>
<keyword evidence="23" id="KW-0175">Coiled coil</keyword>
<evidence type="ECO:0000256" key="20">
    <source>
        <dbReference type="ARBA" id="ARBA00023211"/>
    </source>
</evidence>
<comment type="catalytic activity">
    <reaction evidence="1">
        <text>ATP + protein L-histidine = ADP + protein N-phospho-L-histidine.</text>
        <dbReference type="EC" id="2.7.13.3"/>
    </reaction>
</comment>
<dbReference type="InterPro" id="IPR050980">
    <property type="entry name" value="2C_sensor_his_kinase"/>
</dbReference>
<evidence type="ECO:0000256" key="1">
    <source>
        <dbReference type="ARBA" id="ARBA00000085"/>
    </source>
</evidence>
<dbReference type="InterPro" id="IPR003660">
    <property type="entry name" value="HAMP_dom"/>
</dbReference>
<dbReference type="GO" id="GO:0004721">
    <property type="term" value="F:phosphoprotein phosphatase activity"/>
    <property type="evidence" value="ECO:0007669"/>
    <property type="project" value="UniProtKB-KW"/>
</dbReference>
<evidence type="ECO:0000256" key="10">
    <source>
        <dbReference type="ARBA" id="ARBA00022741"/>
    </source>
</evidence>
<keyword evidence="12" id="KW-0378">Hydrolase</keyword>
<evidence type="ECO:0000256" key="22">
    <source>
        <dbReference type="ARBA" id="ARBA00041776"/>
    </source>
</evidence>
<dbReference type="PRINTS" id="PR00344">
    <property type="entry name" value="BCTRLSENSOR"/>
</dbReference>
<evidence type="ECO:0000256" key="19">
    <source>
        <dbReference type="ARBA" id="ARBA00023026"/>
    </source>
</evidence>
<dbReference type="PANTHER" id="PTHR44936">
    <property type="entry name" value="SENSOR PROTEIN CREC"/>
    <property type="match status" value="1"/>
</dbReference>
<keyword evidence="20" id="KW-0464">Manganese</keyword>
<keyword evidence="24" id="KW-0472">Membrane</keyword>
<evidence type="ECO:0000256" key="5">
    <source>
        <dbReference type="ARBA" id="ARBA00012438"/>
    </source>
</evidence>
<evidence type="ECO:0000256" key="8">
    <source>
        <dbReference type="ARBA" id="ARBA00022679"/>
    </source>
</evidence>
<keyword evidence="14" id="KW-0460">Magnesium</keyword>
<dbReference type="Gene3D" id="3.30.565.10">
    <property type="entry name" value="Histidine kinase-like ATPase, C-terminal domain"/>
    <property type="match status" value="1"/>
</dbReference>
<name>A0A516PXS2_9ACTN</name>
<evidence type="ECO:0000256" key="23">
    <source>
        <dbReference type="SAM" id="Coils"/>
    </source>
</evidence>
<keyword evidence="7" id="KW-0597">Phosphoprotein</keyword>
<dbReference type="OrthoDB" id="3206505at2"/>
<dbReference type="SMART" id="SM00304">
    <property type="entry name" value="HAMP"/>
    <property type="match status" value="1"/>
</dbReference>
<dbReference type="CDD" id="cd00082">
    <property type="entry name" value="HisKA"/>
    <property type="match status" value="1"/>
</dbReference>
<keyword evidence="28" id="KW-1185">Reference proteome</keyword>
<dbReference type="GO" id="GO:0005524">
    <property type="term" value="F:ATP binding"/>
    <property type="evidence" value="ECO:0007669"/>
    <property type="project" value="UniProtKB-KW"/>
</dbReference>
<dbReference type="Pfam" id="PF00512">
    <property type="entry name" value="HisKA"/>
    <property type="match status" value="1"/>
</dbReference>
<keyword evidence="19" id="KW-0843">Virulence</keyword>
<keyword evidence="16 24" id="KW-1133">Transmembrane helix</keyword>
<evidence type="ECO:0000256" key="9">
    <source>
        <dbReference type="ARBA" id="ARBA00022692"/>
    </source>
</evidence>
<dbReference type="InterPro" id="IPR005467">
    <property type="entry name" value="His_kinase_dom"/>
</dbReference>
<evidence type="ECO:0000259" key="25">
    <source>
        <dbReference type="PROSITE" id="PS50109"/>
    </source>
</evidence>
<reference evidence="27 28" key="1">
    <citation type="submission" date="2019-07" db="EMBL/GenBank/DDBJ databases">
        <title>Microlunatus dokdonensis sp. nov. isolated from the rhizospheric soil of the wild plant Elymus tsukushiensis.</title>
        <authorList>
            <person name="Ghim S.-Y."/>
            <person name="Hwang Y.-J."/>
            <person name="Son J.-S."/>
            <person name="Shin J.-H."/>
        </authorList>
    </citation>
    <scope>NUCLEOTIDE SEQUENCE [LARGE SCALE GENOMIC DNA]</scope>
    <source>
        <strain evidence="27 28">KUDC0627</strain>
    </source>
</reference>
<evidence type="ECO:0000256" key="4">
    <source>
        <dbReference type="ARBA" id="ARBA00004651"/>
    </source>
</evidence>
<gene>
    <name evidence="27" type="ORF">FOE78_08680</name>
</gene>
<dbReference type="InterPro" id="IPR003594">
    <property type="entry name" value="HATPase_dom"/>
</dbReference>
<dbReference type="Gene3D" id="1.10.8.500">
    <property type="entry name" value="HAMP domain in histidine kinase"/>
    <property type="match status" value="1"/>
</dbReference>
<feature type="coiled-coil region" evidence="23">
    <location>
        <begin position="199"/>
        <end position="230"/>
    </location>
</feature>
<evidence type="ECO:0000256" key="13">
    <source>
        <dbReference type="ARBA" id="ARBA00022840"/>
    </source>
</evidence>